<dbReference type="GO" id="GO:0003677">
    <property type="term" value="F:DNA binding"/>
    <property type="evidence" value="ECO:0007669"/>
    <property type="project" value="InterPro"/>
</dbReference>
<evidence type="ECO:0008006" key="6">
    <source>
        <dbReference type="Google" id="ProtNLM"/>
    </source>
</evidence>
<feature type="compositionally biased region" description="Low complexity" evidence="3">
    <location>
        <begin position="586"/>
        <end position="597"/>
    </location>
</feature>
<organism evidence="4 5">
    <name type="scientific">Saccharata proteae CBS 121410</name>
    <dbReference type="NCBI Taxonomy" id="1314787"/>
    <lineage>
        <taxon>Eukaryota</taxon>
        <taxon>Fungi</taxon>
        <taxon>Dikarya</taxon>
        <taxon>Ascomycota</taxon>
        <taxon>Pezizomycotina</taxon>
        <taxon>Dothideomycetes</taxon>
        <taxon>Dothideomycetes incertae sedis</taxon>
        <taxon>Botryosphaeriales</taxon>
        <taxon>Saccharataceae</taxon>
        <taxon>Saccharata</taxon>
    </lineage>
</organism>
<dbReference type="AlphaFoldDB" id="A0A9P4LYM3"/>
<dbReference type="PANTHER" id="PTHR15074">
    <property type="entry name" value="METHYL-CPG-BINDING PROTEIN"/>
    <property type="match status" value="1"/>
</dbReference>
<sequence length="788" mass="84123">YPSFSKAHSKESLGPSHPRVSPYTPDPTDIAAGTPSKSRTVSPGVPNAARGAAAAPPSPPLTADEQDLRRSRSGGSTTKSTRGHRSEKESGRRSLDDRSRPQKKEGPKAATSKSSLRQTTNVDEGSQASGATRSSLPSTVGRNPTLSTGEPQHASTVTQSTTDSDATSVAPGHKRTPKIPAATSNRASTPTSVVDSSPRTPTYSQPVFSNPEASQKGTPMVEIFTSPAASRAGTADSYAGNTMAPPPPPPPPPPPVMMPADVPRVDYLLQNGGLPHIVPRNLVAAVQPSAQPSPYSLSSPSSKPPAINAVRNIFAPFQGLLDDYSQVMAKSGSIAVATGYRSVARRLLDRLEAVFARNISSETCRCVTCRMGPQQDTSTEEDTGLSWGEILEYVSGRRELPPWPPFALAVDSGLGISGMEAPMQKLDVDVPEEYRDHYIRQSKKTKQAVQTWLSSQPEDPTSPPQEVDDETLTFAMLTHLEPERRPLFTALLRGMTTLPASRAPTPLNAPKPEMLAKTALALQRLYRLAKPPRDPECTMYLLNNPSLHGVLATMAAVSSGEWEILVSGRFDGFLWSGAEVPNGMASPSPRGPSRGPSATPLSRTTTPFGAGGAPSRGATPFSPQRFGTPGFQTAASSFGAPVQMDEEVEIATLAEVEREIYLGMEALEDAFEALHCKAEATRRALRERSAGLAMAAQTRRGSAADGIEVRLGTPASGIGGWNGDGWEMETDDGLDDARSELAPDDSASNISYNRRRKKGRRTERRTPAPVEEEDESDLTEDAVRNGKR</sequence>
<feature type="compositionally biased region" description="Pro residues" evidence="3">
    <location>
        <begin position="244"/>
        <end position="256"/>
    </location>
</feature>
<evidence type="ECO:0000313" key="4">
    <source>
        <dbReference type="EMBL" id="KAF2090478.1"/>
    </source>
</evidence>
<feature type="region of interest" description="Disordered" evidence="3">
    <location>
        <begin position="1"/>
        <end position="256"/>
    </location>
</feature>
<feature type="compositionally biased region" description="Basic and acidic residues" evidence="3">
    <location>
        <begin position="84"/>
        <end position="107"/>
    </location>
</feature>
<feature type="non-terminal residue" evidence="4">
    <location>
        <position position="1"/>
    </location>
</feature>
<comment type="caution">
    <text evidence="4">The sequence shown here is derived from an EMBL/GenBank/DDBJ whole genome shotgun (WGS) entry which is preliminary data.</text>
</comment>
<dbReference type="EMBL" id="ML978712">
    <property type="protein sequence ID" value="KAF2090478.1"/>
    <property type="molecule type" value="Genomic_DNA"/>
</dbReference>
<proteinExistence type="predicted"/>
<feature type="region of interest" description="Disordered" evidence="3">
    <location>
        <begin position="718"/>
        <end position="788"/>
    </location>
</feature>
<feature type="compositionally biased region" description="Low complexity" evidence="3">
    <location>
        <begin position="43"/>
        <end position="55"/>
    </location>
</feature>
<reference evidence="4" key="1">
    <citation type="journal article" date="2020" name="Stud. Mycol.">
        <title>101 Dothideomycetes genomes: a test case for predicting lifestyles and emergence of pathogens.</title>
        <authorList>
            <person name="Haridas S."/>
            <person name="Albert R."/>
            <person name="Binder M."/>
            <person name="Bloem J."/>
            <person name="Labutti K."/>
            <person name="Salamov A."/>
            <person name="Andreopoulos B."/>
            <person name="Baker S."/>
            <person name="Barry K."/>
            <person name="Bills G."/>
            <person name="Bluhm B."/>
            <person name="Cannon C."/>
            <person name="Castanera R."/>
            <person name="Culley D."/>
            <person name="Daum C."/>
            <person name="Ezra D."/>
            <person name="Gonzalez J."/>
            <person name="Henrissat B."/>
            <person name="Kuo A."/>
            <person name="Liang C."/>
            <person name="Lipzen A."/>
            <person name="Lutzoni F."/>
            <person name="Magnuson J."/>
            <person name="Mondo S."/>
            <person name="Nolan M."/>
            <person name="Ohm R."/>
            <person name="Pangilinan J."/>
            <person name="Park H.-J."/>
            <person name="Ramirez L."/>
            <person name="Alfaro M."/>
            <person name="Sun H."/>
            <person name="Tritt A."/>
            <person name="Yoshinaga Y."/>
            <person name="Zwiers L.-H."/>
            <person name="Turgeon B."/>
            <person name="Goodwin S."/>
            <person name="Spatafora J."/>
            <person name="Crous P."/>
            <person name="Grigoriev I."/>
        </authorList>
    </citation>
    <scope>NUCLEOTIDE SEQUENCE</scope>
    <source>
        <strain evidence="4">CBS 121410</strain>
    </source>
</reference>
<keyword evidence="5" id="KW-1185">Reference proteome</keyword>
<feature type="compositionally biased region" description="Polar residues" evidence="3">
    <location>
        <begin position="182"/>
        <end position="217"/>
    </location>
</feature>
<dbReference type="InterPro" id="IPR045138">
    <property type="entry name" value="MeCP2/MBD4"/>
</dbReference>
<evidence type="ECO:0000256" key="1">
    <source>
        <dbReference type="ARBA" id="ARBA00004123"/>
    </source>
</evidence>
<dbReference type="PANTHER" id="PTHR15074:SF5">
    <property type="entry name" value="5-METHYLCYTOSINE G_T MISMATCH-SPECIFIC DNA GLYCOSYLASE"/>
    <property type="match status" value="1"/>
</dbReference>
<feature type="non-terminal residue" evidence="4">
    <location>
        <position position="788"/>
    </location>
</feature>
<accession>A0A9P4LYM3</accession>
<feature type="compositionally biased region" description="Basic residues" evidence="3">
    <location>
        <begin position="753"/>
        <end position="763"/>
    </location>
</feature>
<feature type="compositionally biased region" description="Polar residues" evidence="3">
    <location>
        <begin position="111"/>
        <end position="167"/>
    </location>
</feature>
<evidence type="ECO:0000313" key="5">
    <source>
        <dbReference type="Proteomes" id="UP000799776"/>
    </source>
</evidence>
<comment type="subcellular location">
    <subcellularLocation>
        <location evidence="1">Nucleus</location>
    </subcellularLocation>
</comment>
<keyword evidence="2" id="KW-0539">Nucleus</keyword>
<feature type="compositionally biased region" description="Acidic residues" evidence="3">
    <location>
        <begin position="770"/>
        <end position="780"/>
    </location>
</feature>
<evidence type="ECO:0000256" key="2">
    <source>
        <dbReference type="ARBA" id="ARBA00023242"/>
    </source>
</evidence>
<name>A0A9P4LYM3_9PEZI</name>
<evidence type="ECO:0000256" key="3">
    <source>
        <dbReference type="SAM" id="MobiDB-lite"/>
    </source>
</evidence>
<dbReference type="GO" id="GO:0005634">
    <property type="term" value="C:nucleus"/>
    <property type="evidence" value="ECO:0007669"/>
    <property type="project" value="UniProtKB-SubCell"/>
</dbReference>
<dbReference type="Proteomes" id="UP000799776">
    <property type="component" value="Unassembled WGS sequence"/>
</dbReference>
<dbReference type="OrthoDB" id="5373744at2759"/>
<feature type="region of interest" description="Disordered" evidence="3">
    <location>
        <begin position="581"/>
        <end position="630"/>
    </location>
</feature>
<gene>
    <name evidence="4" type="ORF">K490DRAFT_1282</name>
</gene>
<protein>
    <recommendedName>
        <fullName evidence="6">5-Methylcytosine G/T mismatch-specific DNA glycosylase</fullName>
    </recommendedName>
</protein>